<evidence type="ECO:0000256" key="2">
    <source>
        <dbReference type="ARBA" id="ARBA00022448"/>
    </source>
</evidence>
<protein>
    <submittedName>
        <fullName evidence="8">APC family permease</fullName>
    </submittedName>
</protein>
<feature type="transmembrane region" description="Helical" evidence="7">
    <location>
        <begin position="432"/>
        <end position="450"/>
    </location>
</feature>
<feature type="transmembrane region" description="Helical" evidence="7">
    <location>
        <begin position="535"/>
        <end position="554"/>
    </location>
</feature>
<dbReference type="Pfam" id="PF13520">
    <property type="entry name" value="AA_permease_2"/>
    <property type="match status" value="1"/>
</dbReference>
<dbReference type="InterPro" id="IPR002293">
    <property type="entry name" value="AA/rel_permease1"/>
</dbReference>
<keyword evidence="3" id="KW-1003">Cell membrane</keyword>
<dbReference type="GO" id="GO:0022857">
    <property type="term" value="F:transmembrane transporter activity"/>
    <property type="evidence" value="ECO:0007669"/>
    <property type="project" value="InterPro"/>
</dbReference>
<feature type="transmembrane region" description="Helical" evidence="7">
    <location>
        <begin position="373"/>
        <end position="391"/>
    </location>
</feature>
<proteinExistence type="predicted"/>
<evidence type="ECO:0000313" key="8">
    <source>
        <dbReference type="EMBL" id="MBC8568448.1"/>
    </source>
</evidence>
<accession>A0A926E8M7</accession>
<gene>
    <name evidence="8" type="ORF">H8692_06735</name>
</gene>
<evidence type="ECO:0000313" key="9">
    <source>
        <dbReference type="Proteomes" id="UP000610862"/>
    </source>
</evidence>
<dbReference type="InterPro" id="IPR044566">
    <property type="entry name" value="RMV1-like"/>
</dbReference>
<sequence length="564" mass="61635">MTQKQNNSAAQVGEHGLKKHDIKVSTVVFMIFCLVAAGCYGIEEMIPECGPGLTIIMLCVLPFVWALPFGLVASELGSVRPQEGGYYKWVQEALGEFWGFQAGWWRTISIYIDNAVYVILAGGYAAAQWDLGWTGEFAIKAAMVIVFTWINIRGVKDVGIASTILSILVMVAFGLVAVCGFMNWGGNAETAETISFQLTAYEAEGASDWLFFIAGGISVGMWMYSGYESMSTIAGEVKNPQVIPKGTLITIPLIMAVYILPTIAGLGSLGQWDNWGTEAGTVGYSDVVQEFWGPAFGVFFVLVAIFAQCSIFNTYIASGSRGFFSLADDNLAPPVLVKCDKKHGVPYIAVLTVAISTMILCMLPFGFVIILDVHMLIASYILVYISAMILRKRIPSEEYKFKVPGGFGFLAVICIIPICVALFAIFINGSDYYIGGMTAMATGPLLYIIWRKMYGGLTKKDPIAFPGNSRTGLAVGDVKRISLLFLFMTIMNAITCVFVPWYEAWGTDDAWESGDYFDGIVENINVDSIVNVIGTYLYVFTAVCAVICIITFFISKKVEPAKQR</sequence>
<dbReference type="GO" id="GO:0005886">
    <property type="term" value="C:plasma membrane"/>
    <property type="evidence" value="ECO:0007669"/>
    <property type="project" value="UniProtKB-SubCell"/>
</dbReference>
<keyword evidence="6 7" id="KW-0472">Membrane</keyword>
<organism evidence="8 9">
    <name type="scientific">Lentihominibacter hominis</name>
    <dbReference type="NCBI Taxonomy" id="2763645"/>
    <lineage>
        <taxon>Bacteria</taxon>
        <taxon>Bacillati</taxon>
        <taxon>Bacillota</taxon>
        <taxon>Clostridia</taxon>
        <taxon>Peptostreptococcales</taxon>
        <taxon>Anaerovoracaceae</taxon>
        <taxon>Lentihominibacter</taxon>
    </lineage>
</organism>
<feature type="transmembrane region" description="Helical" evidence="7">
    <location>
        <begin position="347"/>
        <end position="367"/>
    </location>
</feature>
<keyword evidence="4 7" id="KW-0812">Transmembrane</keyword>
<feature type="transmembrane region" description="Helical" evidence="7">
    <location>
        <begin position="133"/>
        <end position="152"/>
    </location>
</feature>
<name>A0A926E8M7_9FIRM</name>
<feature type="transmembrane region" description="Helical" evidence="7">
    <location>
        <begin position="248"/>
        <end position="271"/>
    </location>
</feature>
<feature type="transmembrane region" description="Helical" evidence="7">
    <location>
        <begin position="291"/>
        <end position="316"/>
    </location>
</feature>
<comment type="subcellular location">
    <subcellularLocation>
        <location evidence="1">Cell membrane</location>
        <topology evidence="1">Multi-pass membrane protein</topology>
    </subcellularLocation>
</comment>
<dbReference type="EMBL" id="JACRTA010000002">
    <property type="protein sequence ID" value="MBC8568448.1"/>
    <property type="molecule type" value="Genomic_DNA"/>
</dbReference>
<feature type="transmembrane region" description="Helical" evidence="7">
    <location>
        <begin position="55"/>
        <end position="73"/>
    </location>
</feature>
<dbReference type="AlphaFoldDB" id="A0A926E8M7"/>
<keyword evidence="9" id="KW-1185">Reference proteome</keyword>
<keyword evidence="5 7" id="KW-1133">Transmembrane helix</keyword>
<dbReference type="Proteomes" id="UP000610862">
    <property type="component" value="Unassembled WGS sequence"/>
</dbReference>
<dbReference type="RefSeq" id="WP_187525299.1">
    <property type="nucleotide sequence ID" value="NZ_JACRTA010000002.1"/>
</dbReference>
<evidence type="ECO:0000256" key="1">
    <source>
        <dbReference type="ARBA" id="ARBA00004651"/>
    </source>
</evidence>
<comment type="caution">
    <text evidence="8">The sequence shown here is derived from an EMBL/GenBank/DDBJ whole genome shotgun (WGS) entry which is preliminary data.</text>
</comment>
<reference evidence="8" key="1">
    <citation type="submission" date="2020-08" db="EMBL/GenBank/DDBJ databases">
        <title>Genome public.</title>
        <authorList>
            <person name="Liu C."/>
            <person name="Sun Q."/>
        </authorList>
    </citation>
    <scope>NUCLEOTIDE SEQUENCE</scope>
    <source>
        <strain evidence="8">NSJ-24</strain>
    </source>
</reference>
<feature type="transmembrane region" description="Helical" evidence="7">
    <location>
        <begin position="403"/>
        <end position="426"/>
    </location>
</feature>
<evidence type="ECO:0000256" key="6">
    <source>
        <dbReference type="ARBA" id="ARBA00023136"/>
    </source>
</evidence>
<feature type="transmembrane region" description="Helical" evidence="7">
    <location>
        <begin position="483"/>
        <end position="502"/>
    </location>
</feature>
<feature type="transmembrane region" description="Helical" evidence="7">
    <location>
        <begin position="206"/>
        <end position="227"/>
    </location>
</feature>
<dbReference type="PANTHER" id="PTHR45826">
    <property type="entry name" value="POLYAMINE TRANSPORTER PUT1"/>
    <property type="match status" value="1"/>
</dbReference>
<feature type="transmembrane region" description="Helical" evidence="7">
    <location>
        <begin position="108"/>
        <end position="127"/>
    </location>
</feature>
<dbReference type="Gene3D" id="1.20.1740.10">
    <property type="entry name" value="Amino acid/polyamine transporter I"/>
    <property type="match status" value="1"/>
</dbReference>
<evidence type="ECO:0000256" key="5">
    <source>
        <dbReference type="ARBA" id="ARBA00022989"/>
    </source>
</evidence>
<keyword evidence="2" id="KW-0813">Transport</keyword>
<feature type="transmembrane region" description="Helical" evidence="7">
    <location>
        <begin position="164"/>
        <end position="186"/>
    </location>
</feature>
<evidence type="ECO:0000256" key="7">
    <source>
        <dbReference type="SAM" id="Phobius"/>
    </source>
</evidence>
<dbReference type="PANTHER" id="PTHR45826:SF2">
    <property type="entry name" value="AMINO ACID TRANSPORTER"/>
    <property type="match status" value="1"/>
</dbReference>
<evidence type="ECO:0000256" key="4">
    <source>
        <dbReference type="ARBA" id="ARBA00022692"/>
    </source>
</evidence>
<dbReference type="PIRSF" id="PIRSF006060">
    <property type="entry name" value="AA_transporter"/>
    <property type="match status" value="1"/>
</dbReference>
<evidence type="ECO:0000256" key="3">
    <source>
        <dbReference type="ARBA" id="ARBA00022475"/>
    </source>
</evidence>
<feature type="transmembrane region" description="Helical" evidence="7">
    <location>
        <begin position="24"/>
        <end position="43"/>
    </location>
</feature>